<gene>
    <name evidence="1" type="ORF">MYCIT1_LOCUS15252</name>
</gene>
<proteinExistence type="predicted"/>
<dbReference type="Proteomes" id="UP001295794">
    <property type="component" value="Unassembled WGS sequence"/>
</dbReference>
<evidence type="ECO:0000313" key="2">
    <source>
        <dbReference type="Proteomes" id="UP001295794"/>
    </source>
</evidence>
<protein>
    <submittedName>
        <fullName evidence="1">Uncharacterized protein</fullName>
    </submittedName>
</protein>
<sequence length="108" mass="12214">HDELVLLGGDLQGAHPISSPRSSYHHLSNLPFAGASFPTRRRPRNHPQRQILYNIISCFVTMSYLVDDASSAFCENEDIVTQTSYVSHTRFLRTEPSLGDLSRHESCR</sequence>
<comment type="caution">
    <text evidence="1">The sequence shown here is derived from an EMBL/GenBank/DDBJ whole genome shotgun (WGS) entry which is preliminary data.</text>
</comment>
<feature type="non-terminal residue" evidence="1">
    <location>
        <position position="1"/>
    </location>
</feature>
<reference evidence="1" key="1">
    <citation type="submission" date="2023-11" db="EMBL/GenBank/DDBJ databases">
        <authorList>
            <person name="De Vega J J."/>
            <person name="De Vega J J."/>
        </authorList>
    </citation>
    <scope>NUCLEOTIDE SEQUENCE</scope>
</reference>
<accession>A0AAD2Q326</accession>
<name>A0AAD2Q326_9AGAR</name>
<dbReference type="AlphaFoldDB" id="A0AAD2Q326"/>
<evidence type="ECO:0000313" key="1">
    <source>
        <dbReference type="EMBL" id="CAK5270656.1"/>
    </source>
</evidence>
<organism evidence="1 2">
    <name type="scientific">Mycena citricolor</name>
    <dbReference type="NCBI Taxonomy" id="2018698"/>
    <lineage>
        <taxon>Eukaryota</taxon>
        <taxon>Fungi</taxon>
        <taxon>Dikarya</taxon>
        <taxon>Basidiomycota</taxon>
        <taxon>Agaricomycotina</taxon>
        <taxon>Agaricomycetes</taxon>
        <taxon>Agaricomycetidae</taxon>
        <taxon>Agaricales</taxon>
        <taxon>Marasmiineae</taxon>
        <taxon>Mycenaceae</taxon>
        <taxon>Mycena</taxon>
    </lineage>
</organism>
<keyword evidence="2" id="KW-1185">Reference proteome</keyword>
<dbReference type="EMBL" id="CAVNYO010000169">
    <property type="protein sequence ID" value="CAK5270656.1"/>
    <property type="molecule type" value="Genomic_DNA"/>
</dbReference>